<dbReference type="EMBL" id="JAAOXG010000020">
    <property type="protein sequence ID" value="NNJ30412.1"/>
    <property type="molecule type" value="Genomic_DNA"/>
</dbReference>
<evidence type="ECO:0000313" key="3">
    <source>
        <dbReference type="Proteomes" id="UP000539052"/>
    </source>
</evidence>
<reference evidence="2 3" key="1">
    <citation type="submission" date="2020-03" db="EMBL/GenBank/DDBJ databases">
        <title>Genome Sequence of industrial isolate, B5A.</title>
        <authorList>
            <person name="Sharma S."/>
            <person name="Patil P.B."/>
            <person name="Korpole S."/>
        </authorList>
    </citation>
    <scope>NUCLEOTIDE SEQUENCE [LARGE SCALE GENOMIC DNA]</scope>
    <source>
        <strain evidence="2 3">PI-S10-B5A</strain>
    </source>
</reference>
<dbReference type="Gene3D" id="3.20.20.150">
    <property type="entry name" value="Divalent-metal-dependent TIM barrel enzymes"/>
    <property type="match status" value="1"/>
</dbReference>
<dbReference type="PANTHER" id="PTHR12110">
    <property type="entry name" value="HYDROXYPYRUVATE ISOMERASE"/>
    <property type="match status" value="1"/>
</dbReference>
<dbReference type="Proteomes" id="UP000539052">
    <property type="component" value="Unassembled WGS sequence"/>
</dbReference>
<organism evidence="2 3">
    <name type="scientific">Lacrimispora defluvii</name>
    <dbReference type="NCBI Taxonomy" id="2719233"/>
    <lineage>
        <taxon>Bacteria</taxon>
        <taxon>Bacillati</taxon>
        <taxon>Bacillota</taxon>
        <taxon>Clostridia</taxon>
        <taxon>Lachnospirales</taxon>
        <taxon>Lachnospiraceae</taxon>
        <taxon>Lacrimispora</taxon>
    </lineage>
</organism>
<dbReference type="InterPro" id="IPR013022">
    <property type="entry name" value="Xyl_isomerase-like_TIM-brl"/>
</dbReference>
<name>A0ABX1VRB1_9FIRM</name>
<gene>
    <name evidence="2" type="ORF">G9470_11520</name>
</gene>
<dbReference type="InterPro" id="IPR036237">
    <property type="entry name" value="Xyl_isomerase-like_sf"/>
</dbReference>
<dbReference type="PANTHER" id="PTHR12110:SF53">
    <property type="entry name" value="BLR5974 PROTEIN"/>
    <property type="match status" value="1"/>
</dbReference>
<accession>A0ABX1VRB1</accession>
<dbReference type="RefSeq" id="WP_170821578.1">
    <property type="nucleotide sequence ID" value="NZ_JAAOXG010000020.1"/>
</dbReference>
<dbReference type="SUPFAM" id="SSF51658">
    <property type="entry name" value="Xylose isomerase-like"/>
    <property type="match status" value="1"/>
</dbReference>
<dbReference type="InterPro" id="IPR050312">
    <property type="entry name" value="IolE/XylAMocC-like"/>
</dbReference>
<evidence type="ECO:0000259" key="1">
    <source>
        <dbReference type="Pfam" id="PF01261"/>
    </source>
</evidence>
<comment type="caution">
    <text evidence="2">The sequence shown here is derived from an EMBL/GenBank/DDBJ whole genome shotgun (WGS) entry which is preliminary data.</text>
</comment>
<evidence type="ECO:0000313" key="2">
    <source>
        <dbReference type="EMBL" id="NNJ30412.1"/>
    </source>
</evidence>
<proteinExistence type="predicted"/>
<keyword evidence="2" id="KW-0413">Isomerase</keyword>
<dbReference type="Pfam" id="PF01261">
    <property type="entry name" value="AP_endonuc_2"/>
    <property type="match status" value="1"/>
</dbReference>
<feature type="domain" description="Xylose isomerase-like TIM barrel" evidence="1">
    <location>
        <begin position="24"/>
        <end position="242"/>
    </location>
</feature>
<dbReference type="GO" id="GO:0016853">
    <property type="term" value="F:isomerase activity"/>
    <property type="evidence" value="ECO:0007669"/>
    <property type="project" value="UniProtKB-KW"/>
</dbReference>
<sequence>MWDKIKLSGFADEIDMDLDIQMNVLKKLGMSYVEMRGVNGKGLVEHTTEEAKEIKRRLDSNGIKLSSVGSPIGKIKIADEFAPHMELFKHTVELAHVMETPNIRMFSFFMPENSSYEPYKNKVMDQLGQFVDYAKANEVILLHENEKDIYGDMADRCLEIMKEFYGDHFKAVFDFANFVQCKQDTMEAYEMLKPYISYIHIKDALWADASVVPAGMGDGNVEKILGNLKESGYQGFLSLEPHLSDFAGFSALEQHGEQKRKMSGEEAFTMAHDALIKILNRIS</sequence>
<keyword evidence="3" id="KW-1185">Reference proteome</keyword>
<protein>
    <submittedName>
        <fullName evidence="2">Sugar phosphate isomerase/epimerase</fullName>
    </submittedName>
</protein>